<reference evidence="1" key="1">
    <citation type="journal article" date="2014" name="Int. J. Syst. Evol. Microbiol.">
        <title>Complete genome sequence of Corynebacterium casei LMG S-19264T (=DSM 44701T), isolated from a smear-ripened cheese.</title>
        <authorList>
            <consortium name="US DOE Joint Genome Institute (JGI-PGF)"/>
            <person name="Walter F."/>
            <person name="Albersmeier A."/>
            <person name="Kalinowski J."/>
            <person name="Ruckert C."/>
        </authorList>
    </citation>
    <scope>NUCLEOTIDE SEQUENCE</scope>
    <source>
        <strain evidence="1">CGMCC 4.7201</strain>
    </source>
</reference>
<organism evidence="1 2">
    <name type="scientific">Wenjunlia tyrosinilytica</name>
    <dbReference type="NCBI Taxonomy" id="1544741"/>
    <lineage>
        <taxon>Bacteria</taxon>
        <taxon>Bacillati</taxon>
        <taxon>Actinomycetota</taxon>
        <taxon>Actinomycetes</taxon>
        <taxon>Kitasatosporales</taxon>
        <taxon>Streptomycetaceae</taxon>
        <taxon>Wenjunlia</taxon>
    </lineage>
</organism>
<sequence>MRCLGGLYFAALAKQLDPSREITVWERNADDDTFGFGVVFSDETLDGIAAADPRIFARMESGFARWSDIDIHYRGQVQTSGGHGFAAISRKLLLQIMQRRCAELGVEVRYRTLAPPADELARTHDLVIAANGFNSITRGKYADVFQPSLDERDYRFMWLATDRALEAFTFIVAETECGPVQVHAYPFSADRSTFIVEMTERTWRNAGLDVLAAREYGPGESDHDSVARCADLPVTTSAATGC</sequence>
<dbReference type="InterPro" id="IPR036188">
    <property type="entry name" value="FAD/NAD-bd_sf"/>
</dbReference>
<reference evidence="1" key="2">
    <citation type="submission" date="2020-09" db="EMBL/GenBank/DDBJ databases">
        <authorList>
            <person name="Sun Q."/>
            <person name="Zhou Y."/>
        </authorList>
    </citation>
    <scope>NUCLEOTIDE SEQUENCE</scope>
    <source>
        <strain evidence="1">CGMCC 4.7201</strain>
    </source>
</reference>
<dbReference type="EMBL" id="BMMS01000023">
    <property type="protein sequence ID" value="GGO94694.1"/>
    <property type="molecule type" value="Genomic_DNA"/>
</dbReference>
<keyword evidence="2" id="KW-1185">Reference proteome</keyword>
<gene>
    <name evidence="1" type="ORF">GCM10012280_50200</name>
</gene>
<dbReference type="SUPFAM" id="SSF51905">
    <property type="entry name" value="FAD/NAD(P)-binding domain"/>
    <property type="match status" value="1"/>
</dbReference>
<dbReference type="AlphaFoldDB" id="A0A917ZV55"/>
<comment type="caution">
    <text evidence="1">The sequence shown here is derived from an EMBL/GenBank/DDBJ whole genome shotgun (WGS) entry which is preliminary data.</text>
</comment>
<name>A0A917ZV55_9ACTN</name>
<dbReference type="Proteomes" id="UP000641932">
    <property type="component" value="Unassembled WGS sequence"/>
</dbReference>
<proteinExistence type="predicted"/>
<dbReference type="RefSeq" id="WP_308425168.1">
    <property type="nucleotide sequence ID" value="NZ_BMMS01000023.1"/>
</dbReference>
<accession>A0A917ZV55</accession>
<evidence type="ECO:0000313" key="2">
    <source>
        <dbReference type="Proteomes" id="UP000641932"/>
    </source>
</evidence>
<dbReference type="Gene3D" id="3.30.9.20">
    <property type="match status" value="1"/>
</dbReference>
<evidence type="ECO:0000313" key="1">
    <source>
        <dbReference type="EMBL" id="GGO94694.1"/>
    </source>
</evidence>
<protein>
    <submittedName>
        <fullName evidence="1">Uncharacterized protein</fullName>
    </submittedName>
</protein>